<dbReference type="PANTHER" id="PTHR34582">
    <property type="entry name" value="UPF0702 TRANSMEMBRANE PROTEIN YCAP"/>
    <property type="match status" value="1"/>
</dbReference>
<dbReference type="EMBL" id="JQAZ01000003">
    <property type="protein sequence ID" value="KRN31934.1"/>
    <property type="molecule type" value="Genomic_DNA"/>
</dbReference>
<comment type="subcellular location">
    <subcellularLocation>
        <location evidence="1">Cell membrane</location>
        <topology evidence="1">Multi-pass membrane protein</topology>
    </subcellularLocation>
</comment>
<evidence type="ECO:0000313" key="11">
    <source>
        <dbReference type="EMBL" id="KRN31934.1"/>
    </source>
</evidence>
<evidence type="ECO:0000313" key="12">
    <source>
        <dbReference type="Proteomes" id="UP000051645"/>
    </source>
</evidence>
<gene>
    <name evidence="10" type="ORF">IV38_GL001433</name>
    <name evidence="11" type="ORF">IV40_GL001220</name>
</gene>
<dbReference type="RefSeq" id="WP_057769390.1">
    <property type="nucleotide sequence ID" value="NZ_JQAT01000003.1"/>
</dbReference>
<evidence type="ECO:0000256" key="1">
    <source>
        <dbReference type="ARBA" id="ARBA00004651"/>
    </source>
</evidence>
<evidence type="ECO:0000256" key="6">
    <source>
        <dbReference type="ARBA" id="ARBA00023136"/>
    </source>
</evidence>
<dbReference type="Gene3D" id="3.30.240.20">
    <property type="entry name" value="bsu07140 like domains"/>
    <property type="match status" value="2"/>
</dbReference>
<keyword evidence="6 7" id="KW-0472">Membrane</keyword>
<reference evidence="12 13" key="1">
    <citation type="journal article" date="2015" name="Genome Announc.">
        <title>Expanding the biotechnology potential of lactobacilli through comparative genomics of 213 strains and associated genera.</title>
        <authorList>
            <person name="Sun Z."/>
            <person name="Harris H.M."/>
            <person name="McCann A."/>
            <person name="Guo C."/>
            <person name="Argimon S."/>
            <person name="Zhang W."/>
            <person name="Yang X."/>
            <person name="Jeffery I.B."/>
            <person name="Cooney J.C."/>
            <person name="Kagawa T.F."/>
            <person name="Liu W."/>
            <person name="Song Y."/>
            <person name="Salvetti E."/>
            <person name="Wrobel A."/>
            <person name="Rasinkangas P."/>
            <person name="Parkhill J."/>
            <person name="Rea M.C."/>
            <person name="O'Sullivan O."/>
            <person name="Ritari J."/>
            <person name="Douillard F.P."/>
            <person name="Paul Ross R."/>
            <person name="Yang R."/>
            <person name="Briner A.E."/>
            <person name="Felis G.E."/>
            <person name="de Vos W.M."/>
            <person name="Barrangou R."/>
            <person name="Klaenhammer T.R."/>
            <person name="Caufield P.W."/>
            <person name="Cui Y."/>
            <person name="Zhang H."/>
            <person name="O'Toole P.W."/>
        </authorList>
    </citation>
    <scope>NUCLEOTIDE SEQUENCE [LARGE SCALE GENOMIC DNA]</scope>
    <source>
        <strain evidence="10 13">ATCC BAA-66</strain>
        <strain evidence="11 12">DSM 13344</strain>
    </source>
</reference>
<evidence type="ECO:0000313" key="13">
    <source>
        <dbReference type="Proteomes" id="UP000051751"/>
    </source>
</evidence>
<comment type="caution">
    <text evidence="10">The sequence shown here is derived from an EMBL/GenBank/DDBJ whole genome shotgun (WGS) entry which is preliminary data.</text>
</comment>
<proteinExistence type="inferred from homology"/>
<evidence type="ECO:0000256" key="2">
    <source>
        <dbReference type="ARBA" id="ARBA00006448"/>
    </source>
</evidence>
<evidence type="ECO:0000313" key="10">
    <source>
        <dbReference type="EMBL" id="KRN28433.1"/>
    </source>
</evidence>
<dbReference type="Proteomes" id="UP000051645">
    <property type="component" value="Unassembled WGS sequence"/>
</dbReference>
<dbReference type="InterPro" id="IPR007353">
    <property type="entry name" value="DUF421"/>
</dbReference>
<dbReference type="PANTHER" id="PTHR34582:SF6">
    <property type="entry name" value="UPF0702 TRANSMEMBRANE PROTEIN YCAP"/>
    <property type="match status" value="1"/>
</dbReference>
<feature type="domain" description="YetF-like N-terminal transmembrane" evidence="9">
    <location>
        <begin position="3"/>
        <end position="77"/>
    </location>
</feature>
<feature type="domain" description="YetF C-terminal" evidence="8">
    <location>
        <begin position="81"/>
        <end position="199"/>
    </location>
</feature>
<comment type="similarity">
    <text evidence="2">Belongs to the UPF0702 family.</text>
</comment>
<dbReference type="InterPro" id="IPR048454">
    <property type="entry name" value="YetF_N"/>
</dbReference>
<dbReference type="AlphaFoldDB" id="A0A0R2FIF1"/>
<dbReference type="Pfam" id="PF04239">
    <property type="entry name" value="DUF421"/>
    <property type="match status" value="1"/>
</dbReference>
<dbReference type="EMBL" id="JQAT01000003">
    <property type="protein sequence ID" value="KRN28433.1"/>
    <property type="molecule type" value="Genomic_DNA"/>
</dbReference>
<keyword evidence="4 7" id="KW-0812">Transmembrane</keyword>
<keyword evidence="5 7" id="KW-1133">Transmembrane helix</keyword>
<organism evidence="10 13">
    <name type="scientific">Lactobacillus selangorensis</name>
    <dbReference type="NCBI Taxonomy" id="81857"/>
    <lineage>
        <taxon>Bacteria</taxon>
        <taxon>Bacillati</taxon>
        <taxon>Bacillota</taxon>
        <taxon>Bacilli</taxon>
        <taxon>Lactobacillales</taxon>
        <taxon>Lactobacillaceae</taxon>
        <taxon>Lactobacillus</taxon>
    </lineage>
</organism>
<keyword evidence="12" id="KW-1185">Reference proteome</keyword>
<dbReference type="GO" id="GO:0005886">
    <property type="term" value="C:plasma membrane"/>
    <property type="evidence" value="ECO:0007669"/>
    <property type="project" value="UniProtKB-SubCell"/>
</dbReference>
<dbReference type="Pfam" id="PF20730">
    <property type="entry name" value="YetF_N"/>
    <property type="match status" value="1"/>
</dbReference>
<evidence type="ECO:0000256" key="3">
    <source>
        <dbReference type="ARBA" id="ARBA00022475"/>
    </source>
</evidence>
<evidence type="ECO:0000256" key="7">
    <source>
        <dbReference type="SAM" id="Phobius"/>
    </source>
</evidence>
<evidence type="ECO:0000256" key="4">
    <source>
        <dbReference type="ARBA" id="ARBA00022692"/>
    </source>
</evidence>
<protein>
    <submittedName>
        <fullName evidence="10">Membrane protein</fullName>
    </submittedName>
</protein>
<feature type="transmembrane region" description="Helical" evidence="7">
    <location>
        <begin position="58"/>
        <end position="79"/>
    </location>
</feature>
<dbReference type="PATRIC" id="fig|81857.3.peg.1443"/>
<dbReference type="Proteomes" id="UP000051751">
    <property type="component" value="Unassembled WGS sequence"/>
</dbReference>
<dbReference type="InterPro" id="IPR023090">
    <property type="entry name" value="UPF0702_alpha/beta_dom_sf"/>
</dbReference>
<keyword evidence="3" id="KW-1003">Cell membrane</keyword>
<feature type="transmembrane region" description="Helical" evidence="7">
    <location>
        <begin position="7"/>
        <end position="25"/>
    </location>
</feature>
<accession>A0A0R2FIF1</accession>
<name>A0A0R2FIF1_9LACO</name>
<evidence type="ECO:0000259" key="8">
    <source>
        <dbReference type="Pfam" id="PF04239"/>
    </source>
</evidence>
<evidence type="ECO:0000256" key="5">
    <source>
        <dbReference type="ARBA" id="ARBA00022989"/>
    </source>
</evidence>
<dbReference type="STRING" id="81857.IV38_GL001433"/>
<evidence type="ECO:0000259" key="9">
    <source>
        <dbReference type="Pfam" id="PF20730"/>
    </source>
</evidence>
<sequence>MHYLNILVRLAISFLFIIISINLTGKDNLAPTSAMDQIQNYVLGSIIGGVVYNVNITLFQFTIVLLIWSLLILVSRYMAAHNDRLKKFLNGDPITLVKDGQLLVDNCLKANLPAQSVVLKLRMNDVRDLRDVKRAIIEQNGQLTIIRTNERNLIYPLITDGVVDPDALELIDKDRKWLKNELHAAHIKHIRNVYLAEYQDGKVHFYPYTDQQQNKSLL</sequence>